<comment type="caution">
    <text evidence="1">The sequence shown here is derived from an EMBL/GenBank/DDBJ whole genome shotgun (WGS) entry which is preliminary data.</text>
</comment>
<evidence type="ECO:0000313" key="1">
    <source>
        <dbReference type="EMBL" id="MBP2054234.1"/>
    </source>
</evidence>
<protein>
    <submittedName>
        <fullName evidence="1">Uncharacterized protein</fullName>
    </submittedName>
</protein>
<gene>
    <name evidence="1" type="ORF">J2Z21_007237</name>
</gene>
<name>A0ABS4M3I0_9ACTN</name>
<dbReference type="InterPro" id="IPR036102">
    <property type="entry name" value="OsmC/Ohrsf"/>
</dbReference>
<dbReference type="SUPFAM" id="SSF82784">
    <property type="entry name" value="OsmC-like"/>
    <property type="match status" value="1"/>
</dbReference>
<evidence type="ECO:0000313" key="2">
    <source>
        <dbReference type="Proteomes" id="UP001519309"/>
    </source>
</evidence>
<dbReference type="RefSeq" id="WP_257785091.1">
    <property type="nucleotide sequence ID" value="NZ_CP016279.1"/>
</dbReference>
<keyword evidence="2" id="KW-1185">Reference proteome</keyword>
<reference evidence="1 2" key="1">
    <citation type="submission" date="2021-03" db="EMBL/GenBank/DDBJ databases">
        <title>Genomic Encyclopedia of Type Strains, Phase IV (KMG-IV): sequencing the most valuable type-strain genomes for metagenomic binning, comparative biology and taxonomic classification.</title>
        <authorList>
            <person name="Goeker M."/>
        </authorList>
    </citation>
    <scope>NUCLEOTIDE SEQUENCE [LARGE SCALE GENOMIC DNA]</scope>
    <source>
        <strain evidence="1 2">DSM 40499</strain>
    </source>
</reference>
<dbReference type="Proteomes" id="UP001519309">
    <property type="component" value="Unassembled WGS sequence"/>
</dbReference>
<accession>A0ABS4M3I0</accession>
<proteinExistence type="predicted"/>
<sequence length="43" mass="4861">MSLRVLVPHGLSRARMEALPAVVDHCTVHNTLHRPPDMRIEFG</sequence>
<organism evidence="1 2">
    <name type="scientific">Streptomyces griseochromogenes</name>
    <dbReference type="NCBI Taxonomy" id="68214"/>
    <lineage>
        <taxon>Bacteria</taxon>
        <taxon>Bacillati</taxon>
        <taxon>Actinomycetota</taxon>
        <taxon>Actinomycetes</taxon>
        <taxon>Kitasatosporales</taxon>
        <taxon>Streptomycetaceae</taxon>
        <taxon>Streptomyces</taxon>
    </lineage>
</organism>
<dbReference type="EMBL" id="JAGGLP010000020">
    <property type="protein sequence ID" value="MBP2054234.1"/>
    <property type="molecule type" value="Genomic_DNA"/>
</dbReference>